<protein>
    <submittedName>
        <fullName evidence="1">SFRICE_033026</fullName>
    </submittedName>
</protein>
<evidence type="ECO:0000313" key="1">
    <source>
        <dbReference type="EMBL" id="SOQ58774.1"/>
    </source>
</evidence>
<sequence length="175" mass="19478">MLRWVEAINTSNGAALPSPCHCRRRSLGNCCRRLLGNCCGLANRTQFSDTRNAVPDAIRSQDVDVARSSPAVRHTKPIPRCHEDLVTCLRQELRYCDTHLVTGIYILHLDQYGSGFCLAGEAAHPVTSTDVRGTPWIKSIFLRPLISNASMSRTKKSICRCRHSSASKMNRLNAQ</sequence>
<dbReference type="AlphaFoldDB" id="A0A2H1X2A4"/>
<accession>A0A2H1X2A4</accession>
<proteinExistence type="predicted"/>
<dbReference type="EMBL" id="ODYU01012456">
    <property type="protein sequence ID" value="SOQ58774.1"/>
    <property type="molecule type" value="Genomic_DNA"/>
</dbReference>
<reference evidence="1" key="1">
    <citation type="submission" date="2016-07" db="EMBL/GenBank/DDBJ databases">
        <authorList>
            <person name="Bretaudeau A."/>
        </authorList>
    </citation>
    <scope>NUCLEOTIDE SEQUENCE</scope>
    <source>
        <strain evidence="1">Rice</strain>
        <tissue evidence="1">Whole body</tissue>
    </source>
</reference>
<name>A0A2H1X2A4_SPOFR</name>
<organism evidence="1">
    <name type="scientific">Spodoptera frugiperda</name>
    <name type="common">Fall armyworm</name>
    <dbReference type="NCBI Taxonomy" id="7108"/>
    <lineage>
        <taxon>Eukaryota</taxon>
        <taxon>Metazoa</taxon>
        <taxon>Ecdysozoa</taxon>
        <taxon>Arthropoda</taxon>
        <taxon>Hexapoda</taxon>
        <taxon>Insecta</taxon>
        <taxon>Pterygota</taxon>
        <taxon>Neoptera</taxon>
        <taxon>Endopterygota</taxon>
        <taxon>Lepidoptera</taxon>
        <taxon>Glossata</taxon>
        <taxon>Ditrysia</taxon>
        <taxon>Noctuoidea</taxon>
        <taxon>Noctuidae</taxon>
        <taxon>Amphipyrinae</taxon>
        <taxon>Spodoptera</taxon>
    </lineage>
</organism>
<gene>
    <name evidence="1" type="ORF">SFRICE_033026</name>
</gene>